<keyword evidence="2" id="KW-1185">Reference proteome</keyword>
<reference evidence="1 2" key="1">
    <citation type="submission" date="2018-02" db="EMBL/GenBank/DDBJ databases">
        <title>Fusarium culmorum secondary metabolites in fungal-bacterial-plant interactions.</title>
        <authorList>
            <person name="Schmidt R."/>
        </authorList>
    </citation>
    <scope>NUCLEOTIDE SEQUENCE [LARGE SCALE GENOMIC DNA]</scope>
    <source>
        <strain evidence="1 2">PV</strain>
    </source>
</reference>
<gene>
    <name evidence="1" type="ORF">FCULG_00008650</name>
</gene>
<dbReference type="EMBL" id="PVEM01000003">
    <property type="protein sequence ID" value="PTD10438.1"/>
    <property type="molecule type" value="Genomic_DNA"/>
</dbReference>
<name>A0A2T4H3P8_FUSCU</name>
<evidence type="ECO:0000313" key="2">
    <source>
        <dbReference type="Proteomes" id="UP000241587"/>
    </source>
</evidence>
<protein>
    <submittedName>
        <fullName evidence="1">Uncharacterized protein</fullName>
    </submittedName>
</protein>
<dbReference type="AlphaFoldDB" id="A0A2T4H3P8"/>
<proteinExistence type="predicted"/>
<dbReference type="OrthoDB" id="5096448at2759"/>
<dbReference type="Proteomes" id="UP000241587">
    <property type="component" value="Unassembled WGS sequence"/>
</dbReference>
<sequence length="149" mass="16125">MLVTKMTFAQIVSHAKVEMGFIVLNGANCMTESMSLIPMSKCPEASFLLIGDARQFGPVTTVVMEFFPDEICSVTTSTMNIMKKKATPATTAITEYLADKTGSHYPNVFIDVPEAAEVRVGTSYANPATAHLAISLAIQLYRLPSKLSV</sequence>
<accession>A0A2T4H3P8</accession>
<organism evidence="1 2">
    <name type="scientific">Fusarium culmorum</name>
    <dbReference type="NCBI Taxonomy" id="5516"/>
    <lineage>
        <taxon>Eukaryota</taxon>
        <taxon>Fungi</taxon>
        <taxon>Dikarya</taxon>
        <taxon>Ascomycota</taxon>
        <taxon>Pezizomycotina</taxon>
        <taxon>Sordariomycetes</taxon>
        <taxon>Hypocreomycetidae</taxon>
        <taxon>Hypocreales</taxon>
        <taxon>Nectriaceae</taxon>
        <taxon>Fusarium</taxon>
    </lineage>
</organism>
<evidence type="ECO:0000313" key="1">
    <source>
        <dbReference type="EMBL" id="PTD10438.1"/>
    </source>
</evidence>
<comment type="caution">
    <text evidence="1">The sequence shown here is derived from an EMBL/GenBank/DDBJ whole genome shotgun (WGS) entry which is preliminary data.</text>
</comment>